<reference evidence="2 3" key="1">
    <citation type="submission" date="2024-07" db="EMBL/GenBank/DDBJ databases">
        <authorList>
            <person name="Akdeniz Z."/>
        </authorList>
    </citation>
    <scope>NUCLEOTIDE SEQUENCE [LARGE SCALE GENOMIC DNA]</scope>
</reference>
<evidence type="ECO:0000313" key="2">
    <source>
        <dbReference type="EMBL" id="CAL5988514.1"/>
    </source>
</evidence>
<protein>
    <submittedName>
        <fullName evidence="2">Transposase_IS4</fullName>
    </submittedName>
</protein>
<sequence length="188" mass="22259">MIQTITNNKINFHFNIPKFQFCSAAIKKPLTRPQVQHEYIKNYSVIDRLDQFMSGIAYPHKSKKWQTKIFIYCLHLCILNGFSLFKFRTKTVISIRGFVILLIKAIEPQTNWFQKEEKIKKQVNQIITNHFLTPLRQIKPDLKDPRDRCPICNGISRHQCSCNLMVCSSCYTPHCLEQQLRQLQRDDE</sequence>
<dbReference type="Proteomes" id="UP001642409">
    <property type="component" value="Unassembled WGS sequence"/>
</dbReference>
<organism evidence="2 3">
    <name type="scientific">Hexamita inflata</name>
    <dbReference type="NCBI Taxonomy" id="28002"/>
    <lineage>
        <taxon>Eukaryota</taxon>
        <taxon>Metamonada</taxon>
        <taxon>Diplomonadida</taxon>
        <taxon>Hexamitidae</taxon>
        <taxon>Hexamitinae</taxon>
        <taxon>Hexamita</taxon>
    </lineage>
</organism>
<proteinExistence type="predicted"/>
<evidence type="ECO:0000259" key="1">
    <source>
        <dbReference type="Pfam" id="PF13843"/>
    </source>
</evidence>
<accession>A0ABP1HA83</accession>
<gene>
    <name evidence="2" type="ORF">HINF_LOCUS10413</name>
</gene>
<name>A0ABP1HA83_9EUKA</name>
<dbReference type="Pfam" id="PF13843">
    <property type="entry name" value="DDE_Tnp_1_7"/>
    <property type="match status" value="1"/>
</dbReference>
<dbReference type="InterPro" id="IPR029526">
    <property type="entry name" value="PGBD"/>
</dbReference>
<evidence type="ECO:0000313" key="3">
    <source>
        <dbReference type="Proteomes" id="UP001642409"/>
    </source>
</evidence>
<keyword evidence="3" id="KW-1185">Reference proteome</keyword>
<comment type="caution">
    <text evidence="2">The sequence shown here is derived from an EMBL/GenBank/DDBJ whole genome shotgun (WGS) entry which is preliminary data.</text>
</comment>
<dbReference type="EMBL" id="CAXDID020000022">
    <property type="protein sequence ID" value="CAL5988514.1"/>
    <property type="molecule type" value="Genomic_DNA"/>
</dbReference>
<feature type="domain" description="PiggyBac transposable element-derived protein" evidence="1">
    <location>
        <begin position="28"/>
        <end position="82"/>
    </location>
</feature>